<protein>
    <submittedName>
        <fullName evidence="2">Uncharacterized protein</fullName>
    </submittedName>
</protein>
<comment type="caution">
    <text evidence="2">The sequence shown here is derived from an EMBL/GenBank/DDBJ whole genome shotgun (WGS) entry which is preliminary data.</text>
</comment>
<dbReference type="EMBL" id="JADBGG010000002">
    <property type="protein sequence ID" value="MBE1423770.1"/>
    <property type="molecule type" value="Genomic_DNA"/>
</dbReference>
<evidence type="ECO:0000313" key="3">
    <source>
        <dbReference type="Proteomes" id="UP000639010"/>
    </source>
</evidence>
<feature type="region of interest" description="Disordered" evidence="1">
    <location>
        <begin position="66"/>
        <end position="96"/>
    </location>
</feature>
<proteinExistence type="predicted"/>
<gene>
    <name evidence="2" type="ORF">H4684_000391</name>
</gene>
<dbReference type="Proteomes" id="UP000639010">
    <property type="component" value="Unassembled WGS sequence"/>
</dbReference>
<evidence type="ECO:0000313" key="2">
    <source>
        <dbReference type="EMBL" id="MBE1423770.1"/>
    </source>
</evidence>
<name>A0ABR9GZ86_9BACT</name>
<keyword evidence="3" id="KW-1185">Reference proteome</keyword>
<organism evidence="2 3">
    <name type="scientific">Desulfomicrobium macestii</name>
    <dbReference type="NCBI Taxonomy" id="90731"/>
    <lineage>
        <taxon>Bacteria</taxon>
        <taxon>Pseudomonadati</taxon>
        <taxon>Thermodesulfobacteriota</taxon>
        <taxon>Desulfovibrionia</taxon>
        <taxon>Desulfovibrionales</taxon>
        <taxon>Desulfomicrobiaceae</taxon>
        <taxon>Desulfomicrobium</taxon>
    </lineage>
</organism>
<accession>A0ABR9GZ86</accession>
<dbReference type="RefSeq" id="WP_192622646.1">
    <property type="nucleotide sequence ID" value="NZ_JADBGG010000002.1"/>
</dbReference>
<sequence>MIVSENLFVTCRRLGLTGLRSYDGCIRLVQMRRKQIMKILTGPIFHHFKCAASAKGLCPTRHGCGKKLHSSPPAGSNRSKDGPSRSTKAKAPPPKEIFHPEKRTARVLQKKRFLSYKAFLIYFFLQPMLKKNRLSRHGLCGVFGAGFSESPRFPNTGGTRQTPSGFPLGVLFGAPDDGA</sequence>
<reference evidence="2 3" key="1">
    <citation type="submission" date="2020-10" db="EMBL/GenBank/DDBJ databases">
        <title>Genomic Encyclopedia of Type Strains, Phase IV (KMG-IV): sequencing the most valuable type-strain genomes for metagenomic binning, comparative biology and taxonomic classification.</title>
        <authorList>
            <person name="Goeker M."/>
        </authorList>
    </citation>
    <scope>NUCLEOTIDE SEQUENCE [LARGE SCALE GENOMIC DNA]</scope>
    <source>
        <strain evidence="2 3">DSM 4194</strain>
    </source>
</reference>
<evidence type="ECO:0000256" key="1">
    <source>
        <dbReference type="SAM" id="MobiDB-lite"/>
    </source>
</evidence>